<dbReference type="PROSITE" id="PS51819">
    <property type="entry name" value="VOC"/>
    <property type="match status" value="2"/>
</dbReference>
<dbReference type="InterPro" id="IPR037523">
    <property type="entry name" value="VOC_core"/>
</dbReference>
<dbReference type="EMBL" id="WVIC01000006">
    <property type="protein sequence ID" value="NCJ05800.1"/>
    <property type="molecule type" value="Genomic_DNA"/>
</dbReference>
<dbReference type="Proteomes" id="UP000607397">
    <property type="component" value="Unassembled WGS sequence"/>
</dbReference>
<organism evidence="7 8">
    <name type="scientific">Petrachloros mirabilis ULC683</name>
    <dbReference type="NCBI Taxonomy" id="2781853"/>
    <lineage>
        <taxon>Bacteria</taxon>
        <taxon>Bacillati</taxon>
        <taxon>Cyanobacteriota</taxon>
        <taxon>Cyanophyceae</taxon>
        <taxon>Synechococcales</taxon>
        <taxon>Petrachlorosaceae</taxon>
        <taxon>Petrachloros</taxon>
        <taxon>Petrachloros mirabilis</taxon>
    </lineage>
</organism>
<keyword evidence="7" id="KW-0560">Oxidoreductase</keyword>
<comment type="cofactor">
    <cofactor evidence="5">
        <name>Fe cation</name>
        <dbReference type="ChEBI" id="CHEBI:24875"/>
    </cofactor>
    <text evidence="5">Binds 1 Fe cation per subunit.</text>
</comment>
<name>A0A8K2A778_9CYAN</name>
<keyword evidence="8" id="KW-1185">Reference proteome</keyword>
<dbReference type="GO" id="GO:0006572">
    <property type="term" value="P:L-tyrosine catabolic process"/>
    <property type="evidence" value="ECO:0007669"/>
    <property type="project" value="TreeGrafter"/>
</dbReference>
<dbReference type="Pfam" id="PF00903">
    <property type="entry name" value="Glyoxalase"/>
    <property type="match status" value="1"/>
</dbReference>
<dbReference type="InterPro" id="IPR004360">
    <property type="entry name" value="Glyas_Fos-R_dOase_dom"/>
</dbReference>
<dbReference type="SUPFAM" id="SSF54593">
    <property type="entry name" value="Glyoxalase/Bleomycin resistance protein/Dihydroxybiphenyl dioxygenase"/>
    <property type="match status" value="1"/>
</dbReference>
<dbReference type="RefSeq" id="WP_161824277.1">
    <property type="nucleotide sequence ID" value="NZ_WVIC01000006.1"/>
</dbReference>
<dbReference type="CDD" id="cd07250">
    <property type="entry name" value="HPPD_C_like"/>
    <property type="match status" value="1"/>
</dbReference>
<dbReference type="GO" id="GO:0003868">
    <property type="term" value="F:4-hydroxyphenylpyruvate dioxygenase activity"/>
    <property type="evidence" value="ECO:0007669"/>
    <property type="project" value="UniProtKB-EC"/>
</dbReference>
<evidence type="ECO:0000313" key="7">
    <source>
        <dbReference type="EMBL" id="NCJ05800.1"/>
    </source>
</evidence>
<reference evidence="7" key="1">
    <citation type="submission" date="2019-12" db="EMBL/GenBank/DDBJ databases">
        <title>High-Quality draft genome sequences of three cyanobacteria isolated from the limestone walls of the Old Cathedral of Coimbra.</title>
        <authorList>
            <person name="Tiago I."/>
            <person name="Soares F."/>
            <person name="Portugal A."/>
        </authorList>
    </citation>
    <scope>NUCLEOTIDE SEQUENCE [LARGE SCALE GENOMIC DNA]</scope>
    <source>
        <strain evidence="7">C</strain>
    </source>
</reference>
<dbReference type="CDD" id="cd08342">
    <property type="entry name" value="HPPD_N_like"/>
    <property type="match status" value="1"/>
</dbReference>
<comment type="caution">
    <text evidence="7">The sequence shown here is derived from an EMBL/GenBank/DDBJ whole genome shotgun (WGS) entry which is preliminary data.</text>
</comment>
<dbReference type="InterPro" id="IPR005956">
    <property type="entry name" value="4OHPhenylPyrv_dOase"/>
</dbReference>
<keyword evidence="2 5" id="KW-0479">Metal-binding</keyword>
<keyword evidence="7" id="KW-0223">Dioxygenase</keyword>
<dbReference type="InterPro" id="IPR041736">
    <property type="entry name" value="4OHPhenylPyrv_dOase_N"/>
</dbReference>
<dbReference type="InterPro" id="IPR029068">
    <property type="entry name" value="Glyas_Bleomycin-R_OHBP_Dase"/>
</dbReference>
<dbReference type="Gene3D" id="3.10.180.10">
    <property type="entry name" value="2,3-Dihydroxybiphenyl 1,2-Dioxygenase, domain 1"/>
    <property type="match status" value="2"/>
</dbReference>
<comment type="similarity">
    <text evidence="1">Belongs to the 4HPPD family.</text>
</comment>
<dbReference type="EC" id="1.13.11.27" evidence="7"/>
<evidence type="ECO:0000259" key="6">
    <source>
        <dbReference type="PROSITE" id="PS51819"/>
    </source>
</evidence>
<dbReference type="PANTHER" id="PTHR11959">
    <property type="entry name" value="4-HYDROXYPHENYLPYRUVATE DIOXYGENASE"/>
    <property type="match status" value="1"/>
</dbReference>
<evidence type="ECO:0000256" key="1">
    <source>
        <dbReference type="ARBA" id="ARBA00005877"/>
    </source>
</evidence>
<evidence type="ECO:0000256" key="3">
    <source>
        <dbReference type="ARBA" id="ARBA00022737"/>
    </source>
</evidence>
<keyword evidence="3" id="KW-0677">Repeat</keyword>
<evidence type="ECO:0000313" key="8">
    <source>
        <dbReference type="Proteomes" id="UP000607397"/>
    </source>
</evidence>
<dbReference type="InterPro" id="IPR041735">
    <property type="entry name" value="4OHPhenylPyrv_dOase_C"/>
</dbReference>
<dbReference type="NCBIfam" id="TIGR01263">
    <property type="entry name" value="4HPPD"/>
    <property type="match status" value="1"/>
</dbReference>
<dbReference type="GO" id="GO:0046872">
    <property type="term" value="F:metal ion binding"/>
    <property type="evidence" value="ECO:0007669"/>
    <property type="project" value="UniProtKB-KW"/>
</dbReference>
<proteinExistence type="inferred from homology"/>
<protein>
    <submittedName>
        <fullName evidence="7">4-hydroxyphenylpyruvate dioxygenase</fullName>
        <ecNumber evidence="7">1.13.11.27</ecNumber>
    </submittedName>
</protein>
<dbReference type="PANTHER" id="PTHR11959:SF1">
    <property type="entry name" value="4-HYDROXYPHENYLPYRUVATE DIOXYGENASE"/>
    <property type="match status" value="1"/>
</dbReference>
<sequence length="341" mass="39067">MQIDHIHFCVEDATTQGNWFMETMGWQRVHSFKSAHTATEILRLGSIWFVLSAPRHPLSPVADYLKHHPPGVADIALRVPKLSPFLAQSHQCDAFLPPTRCMATIQGWGSLRHTLLERRSLKSAFPSLAQWRGGIHGIDHVVLNVPVGDLEPAVSWYQRCFNLKMRQRFTIKTPHSGLYSQVLSSSNGQVYFNFNEPTSPKSQIQEFLDMNRGAGIQHVALRVQNLLPLIATLRQRQLPFLSVPETYYDALQRRLDQIEQPVLSAQEVAAIAAQQILVDWHPQHPQSLLLQIFSRPIFETSLFFLEFIERRQQAQGFGEGNFQALFEAIERDQIQRLIRYS</sequence>
<evidence type="ECO:0000256" key="5">
    <source>
        <dbReference type="PIRSR" id="PIRSR009283-1"/>
    </source>
</evidence>
<keyword evidence="4 5" id="KW-0408">Iron</keyword>
<feature type="domain" description="VOC" evidence="6">
    <location>
        <begin position="2"/>
        <end position="145"/>
    </location>
</feature>
<feature type="binding site" evidence="5">
    <location>
        <position position="306"/>
    </location>
    <ligand>
        <name>Fe cation</name>
        <dbReference type="ChEBI" id="CHEBI:24875"/>
    </ligand>
</feature>
<feature type="binding site" evidence="5">
    <location>
        <position position="218"/>
    </location>
    <ligand>
        <name>Fe cation</name>
        <dbReference type="ChEBI" id="CHEBI:24875"/>
    </ligand>
</feature>
<accession>A0A8K2A778</accession>
<evidence type="ECO:0000256" key="4">
    <source>
        <dbReference type="ARBA" id="ARBA00023004"/>
    </source>
</evidence>
<evidence type="ECO:0000256" key="2">
    <source>
        <dbReference type="ARBA" id="ARBA00022723"/>
    </source>
</evidence>
<dbReference type="AlphaFoldDB" id="A0A8K2A778"/>
<feature type="binding site" evidence="5">
    <location>
        <position position="140"/>
    </location>
    <ligand>
        <name>Fe cation</name>
        <dbReference type="ChEBI" id="CHEBI:24875"/>
    </ligand>
</feature>
<dbReference type="PIRSF" id="PIRSF009283">
    <property type="entry name" value="HPP_dOase"/>
    <property type="match status" value="1"/>
</dbReference>
<feature type="domain" description="VOC" evidence="6">
    <location>
        <begin position="137"/>
        <end position="295"/>
    </location>
</feature>
<gene>
    <name evidence="7" type="primary">hppD</name>
    <name evidence="7" type="ORF">GS597_04605</name>
</gene>